<feature type="region of interest" description="Disordered" evidence="4">
    <location>
        <begin position="774"/>
        <end position="841"/>
    </location>
</feature>
<sequence>MVERKSDIEHCRCIMEEETQRVKSIAFHPCKKIVLVGLHNGKIQAWNYLYKSLVFELAEHEGPVRVVVFHHLIERFASAGDDCLIRIWNYKTRTVENVFKGHTDYVRSLEFHKNLPWVISASDDQTVRIWNFQSKKQIACLTGHTHYVMCARFITDSLFVSVSLDQTIRIWDYSALKVKSQKTVMDMLGVPEVSIKHIVDGHDRGINWVAAQPGTDSFATGGDDTSIRVWDASGDGVFETDALHGHHNCVSALCYATQEVLISGSEDGTLKIWDTKRRKAVKTISVESRFWCIAVNSEEKIFAAGHDSGFKVYTLEKLAPVFAVKDAAILFHRGQDIIRTEMETRTETRVTDAQPSLRRLYASGETLLLSYESSYMVKGKDTFRGTGYAILAADAAQEPATQLVVASEAEVQIKDVYGRELRTVSVEAEKVFHVEGHGLFGQKGNLLFRIGADPSIGENILLPEPAAALIGNKSVLVAVTEKCLVVLDSFLNQLSLVEEVVAITSAILSEETIFYTTPMHIKFAFRSGDSAALMSTEEPLWLVKAENGLFTVINRESAVTEVEVDMIEWSFKHALETGDKKRLKECIDADGLIGQSSLAYLIRKGSYEEAFEHIDSVSVRIDLCIKMKKFKEAYKYAQELNEPEVFDRIALAAINTDTSITEACFKQTKNLHGFILLYIAMNRADKIEEMLLECTDPMYAAVAAIITGNNEKLCSLISVKRGAQNIPVVPSKPAPHATTTATTETDTKGSSKETILDGVAQEDAKNLEEALDTHTTSHHNVDAMSRSEVGDENGSFLNLTSSDHSGTEEHSSNLSLDEGVGSSDSQESAKKEDLETKALPEMSLPERFQMLNRKRFQMCLKNVPSALETTVEVRIAMEAVTQGKFSTATSSLLVSMYQALRQIIAKEDAASENTLALCSTYLQGLAAEKLRRNTGSDKVAISCAIFFASLSLERAHRERALKSAVSVAYKKGNKHAALELSKELVKDFNCTDERISALADIKKPMKDAIFIDLSLPFCVDRGEYLEGALQCTICRAYNSNECKVCKCCFVTNLSI</sequence>
<dbReference type="Pfam" id="PF23953">
    <property type="entry name" value="TPR_COPA_B"/>
    <property type="match status" value="1"/>
</dbReference>
<dbReference type="InterPro" id="IPR056176">
    <property type="entry name" value="TPR_COPA_B"/>
</dbReference>
<dbReference type="Gene3D" id="2.130.10.10">
    <property type="entry name" value="YVTN repeat-like/Quinoprotein amine dehydrogenase"/>
    <property type="match status" value="1"/>
</dbReference>
<dbReference type="RefSeq" id="XP_067544090.1">
    <property type="nucleotide sequence ID" value="XM_067687993.1"/>
</dbReference>
<dbReference type="SUPFAM" id="SSF50978">
    <property type="entry name" value="WD40 repeat-like"/>
    <property type="match status" value="1"/>
</dbReference>
<dbReference type="GO" id="GO:0006888">
    <property type="term" value="P:endoplasmic reticulum to Golgi vesicle-mediated transport"/>
    <property type="evidence" value="ECO:0007669"/>
    <property type="project" value="TreeGrafter"/>
</dbReference>
<dbReference type="PANTHER" id="PTHR19876:SF1">
    <property type="entry name" value="COATOMER SUBUNIT ALPHA"/>
    <property type="match status" value="1"/>
</dbReference>
<keyword evidence="1 3" id="KW-0853">WD repeat</keyword>
<name>A0A177EE74_9MICR</name>
<dbReference type="Pfam" id="PF00400">
    <property type="entry name" value="WD40"/>
    <property type="match status" value="5"/>
</dbReference>
<evidence type="ECO:0000256" key="4">
    <source>
        <dbReference type="SAM" id="MobiDB-lite"/>
    </source>
</evidence>
<dbReference type="PROSITE" id="PS00678">
    <property type="entry name" value="WD_REPEATS_1"/>
    <property type="match status" value="1"/>
</dbReference>
<dbReference type="GeneID" id="93646925"/>
<evidence type="ECO:0000256" key="3">
    <source>
        <dbReference type="PROSITE-ProRule" id="PRU00221"/>
    </source>
</evidence>
<gene>
    <name evidence="7" type="ORF">NEDG_00575</name>
</gene>
<evidence type="ECO:0000256" key="1">
    <source>
        <dbReference type="ARBA" id="ARBA00022574"/>
    </source>
</evidence>
<dbReference type="Gene3D" id="1.25.40.470">
    <property type="match status" value="1"/>
</dbReference>
<dbReference type="GO" id="GO:0006890">
    <property type="term" value="P:retrograde vesicle-mediated transport, Golgi to endoplasmic reticulum"/>
    <property type="evidence" value="ECO:0007669"/>
    <property type="project" value="TreeGrafter"/>
</dbReference>
<evidence type="ECO:0000313" key="7">
    <source>
        <dbReference type="EMBL" id="OAG29442.1"/>
    </source>
</evidence>
<dbReference type="Proteomes" id="UP000185944">
    <property type="component" value="Unassembled WGS sequence"/>
</dbReference>
<feature type="repeat" description="WD" evidence="3">
    <location>
        <begin position="99"/>
        <end position="140"/>
    </location>
</feature>
<evidence type="ECO:0000256" key="2">
    <source>
        <dbReference type="ARBA" id="ARBA00022737"/>
    </source>
</evidence>
<feature type="domain" description="COPA/B TPR" evidence="6">
    <location>
        <begin position="600"/>
        <end position="696"/>
    </location>
</feature>
<keyword evidence="2" id="KW-0677">Repeat</keyword>
<dbReference type="STRING" id="1805483.A0A177EE74"/>
<feature type="compositionally biased region" description="Basic and acidic residues" evidence="4">
    <location>
        <begin position="827"/>
        <end position="838"/>
    </location>
</feature>
<dbReference type="InterPro" id="IPR050844">
    <property type="entry name" value="Coatomer_complex_subunit"/>
</dbReference>
<evidence type="ECO:0000313" key="8">
    <source>
        <dbReference type="Proteomes" id="UP000185944"/>
    </source>
</evidence>
<dbReference type="EMBL" id="LTDL01000040">
    <property type="protein sequence ID" value="OAG29442.1"/>
    <property type="molecule type" value="Genomic_DNA"/>
</dbReference>
<dbReference type="GO" id="GO:0005198">
    <property type="term" value="F:structural molecule activity"/>
    <property type="evidence" value="ECO:0007669"/>
    <property type="project" value="InterPro"/>
</dbReference>
<dbReference type="InterPro" id="IPR036322">
    <property type="entry name" value="WD40_repeat_dom_sf"/>
</dbReference>
<dbReference type="PANTHER" id="PTHR19876">
    <property type="entry name" value="COATOMER"/>
    <property type="match status" value="1"/>
</dbReference>
<feature type="domain" description="Coatomer alpha subunit C-terminal" evidence="5">
    <location>
        <begin position="872"/>
        <end position="1049"/>
    </location>
</feature>
<dbReference type="InterPro" id="IPR020472">
    <property type="entry name" value="WD40_PAC1"/>
</dbReference>
<dbReference type="VEuPathDB" id="MicrosporidiaDB:NEDG_00575"/>
<dbReference type="InterPro" id="IPR010714">
    <property type="entry name" value="Coatomer_asu_C"/>
</dbReference>
<comment type="caution">
    <text evidence="7">The sequence shown here is derived from an EMBL/GenBank/DDBJ whole genome shotgun (WGS) entry which is preliminary data.</text>
</comment>
<dbReference type="CDD" id="cd00200">
    <property type="entry name" value="WD40"/>
    <property type="match status" value="1"/>
</dbReference>
<evidence type="ECO:0000259" key="5">
    <source>
        <dbReference type="Pfam" id="PF06957"/>
    </source>
</evidence>
<feature type="region of interest" description="Disordered" evidence="4">
    <location>
        <begin position="726"/>
        <end position="753"/>
    </location>
</feature>
<feature type="compositionally biased region" description="Polar residues" evidence="4">
    <location>
        <begin position="795"/>
        <end position="804"/>
    </location>
</feature>
<dbReference type="GO" id="GO:0006891">
    <property type="term" value="P:intra-Golgi vesicle-mediated transport"/>
    <property type="evidence" value="ECO:0007669"/>
    <property type="project" value="TreeGrafter"/>
</dbReference>
<reference evidence="7 8" key="1">
    <citation type="submission" date="2016-02" db="EMBL/GenBank/DDBJ databases">
        <title>Discovery of a natural microsporidian pathogen with a broad tissue tropism in Caenorhabditis elegans.</title>
        <authorList>
            <person name="Luallen R.J."/>
            <person name="Reinke A.W."/>
            <person name="Tong L."/>
            <person name="Botts M.R."/>
            <person name="Felix M.-A."/>
            <person name="Troemel E.R."/>
        </authorList>
    </citation>
    <scope>NUCLEOTIDE SEQUENCE [LARGE SCALE GENOMIC DNA]</scope>
    <source>
        <strain evidence="7 8">JUm2807</strain>
    </source>
</reference>
<evidence type="ECO:0000259" key="6">
    <source>
        <dbReference type="Pfam" id="PF23953"/>
    </source>
</evidence>
<feature type="repeat" description="WD" evidence="3">
    <location>
        <begin position="57"/>
        <end position="98"/>
    </location>
</feature>
<keyword evidence="8" id="KW-1185">Reference proteome</keyword>
<dbReference type="PROSITE" id="PS50082">
    <property type="entry name" value="WD_REPEATS_2"/>
    <property type="match status" value="5"/>
</dbReference>
<dbReference type="AlphaFoldDB" id="A0A177EE74"/>
<dbReference type="PROSITE" id="PS50294">
    <property type="entry name" value="WD_REPEATS_REGION"/>
    <property type="match status" value="5"/>
</dbReference>
<proteinExistence type="predicted"/>
<dbReference type="SMART" id="SM00320">
    <property type="entry name" value="WD40"/>
    <property type="match status" value="7"/>
</dbReference>
<protein>
    <submittedName>
        <fullName evidence="7">Coatomer protein complex, subunit alpha (Xenin)</fullName>
    </submittedName>
</protein>
<dbReference type="InterPro" id="IPR001680">
    <property type="entry name" value="WD40_rpt"/>
</dbReference>
<organism evidence="7 8">
    <name type="scientific">Nematocida displodere</name>
    <dbReference type="NCBI Taxonomy" id="1805483"/>
    <lineage>
        <taxon>Eukaryota</taxon>
        <taxon>Fungi</taxon>
        <taxon>Fungi incertae sedis</taxon>
        <taxon>Microsporidia</taxon>
        <taxon>Nematocida</taxon>
    </lineage>
</organism>
<accession>A0A177EE74</accession>
<dbReference type="GO" id="GO:0030126">
    <property type="term" value="C:COPI vesicle coat"/>
    <property type="evidence" value="ECO:0007669"/>
    <property type="project" value="InterPro"/>
</dbReference>
<feature type="repeat" description="WD" evidence="3">
    <location>
        <begin position="199"/>
        <end position="231"/>
    </location>
</feature>
<feature type="repeat" description="WD" evidence="3">
    <location>
        <begin position="141"/>
        <end position="181"/>
    </location>
</feature>
<dbReference type="OrthoDB" id="10261470at2759"/>
<dbReference type="InterPro" id="IPR015943">
    <property type="entry name" value="WD40/YVTN_repeat-like_dom_sf"/>
</dbReference>
<dbReference type="PRINTS" id="PR00320">
    <property type="entry name" value="GPROTEINBRPT"/>
</dbReference>
<dbReference type="InterPro" id="IPR019775">
    <property type="entry name" value="WD40_repeat_CS"/>
</dbReference>
<dbReference type="Pfam" id="PF06957">
    <property type="entry name" value="COPI_C"/>
    <property type="match status" value="1"/>
</dbReference>
<dbReference type="GO" id="GO:0006886">
    <property type="term" value="P:intracellular protein transport"/>
    <property type="evidence" value="ECO:0007669"/>
    <property type="project" value="InterPro"/>
</dbReference>
<feature type="repeat" description="WD" evidence="3">
    <location>
        <begin position="243"/>
        <end position="283"/>
    </location>
</feature>